<dbReference type="GO" id="GO:0005886">
    <property type="term" value="C:plasma membrane"/>
    <property type="evidence" value="ECO:0007669"/>
    <property type="project" value="UniProtKB-SubCell"/>
</dbReference>
<keyword evidence="4 7" id="KW-0812">Transmembrane</keyword>
<organism evidence="9 10">
    <name type="scientific">Nostocoides japonicum T1-X7</name>
    <dbReference type="NCBI Taxonomy" id="1194083"/>
    <lineage>
        <taxon>Bacteria</taxon>
        <taxon>Bacillati</taxon>
        <taxon>Actinomycetota</taxon>
        <taxon>Actinomycetes</taxon>
        <taxon>Micrococcales</taxon>
        <taxon>Intrasporangiaceae</taxon>
        <taxon>Nostocoides</taxon>
    </lineage>
</organism>
<feature type="transmembrane region" description="Helical" evidence="7">
    <location>
        <begin position="73"/>
        <end position="95"/>
    </location>
</feature>
<dbReference type="InterPro" id="IPR000515">
    <property type="entry name" value="MetI-like"/>
</dbReference>
<dbReference type="PROSITE" id="PS50928">
    <property type="entry name" value="ABC_TM1"/>
    <property type="match status" value="1"/>
</dbReference>
<dbReference type="AlphaFoldDB" id="A0A077M0J0"/>
<dbReference type="SUPFAM" id="SSF161098">
    <property type="entry name" value="MetI-like"/>
    <property type="match status" value="1"/>
</dbReference>
<keyword evidence="6 7" id="KW-0472">Membrane</keyword>
<keyword evidence="5 7" id="KW-1133">Transmembrane helix</keyword>
<feature type="transmembrane region" description="Helical" evidence="7">
    <location>
        <begin position="107"/>
        <end position="127"/>
    </location>
</feature>
<feature type="transmembrane region" description="Helical" evidence="7">
    <location>
        <begin position="210"/>
        <end position="230"/>
    </location>
</feature>
<evidence type="ECO:0000256" key="7">
    <source>
        <dbReference type="RuleBase" id="RU363032"/>
    </source>
</evidence>
<evidence type="ECO:0000256" key="4">
    <source>
        <dbReference type="ARBA" id="ARBA00022692"/>
    </source>
</evidence>
<dbReference type="InterPro" id="IPR051393">
    <property type="entry name" value="ABC_transporter_permease"/>
</dbReference>
<evidence type="ECO:0000259" key="8">
    <source>
        <dbReference type="PROSITE" id="PS50928"/>
    </source>
</evidence>
<evidence type="ECO:0000313" key="9">
    <source>
        <dbReference type="EMBL" id="CCH78622.1"/>
    </source>
</evidence>
<sequence>MTTKSRAWGGWLWIAPALVLLAVFVYYPILDNFRLSLYSWNAFSPAHFVGIDNYRTAAQDPVFWRALRNNTTFAIVSLICQVGFSLALAAILEEFVHSRLRGILRTIYFIPAVISITVAGILFSFLYNPQIGLVNRALEAVGLDSWTHSWLGEPSTAMGSIIAMSQWQSIGYTAVLFVVAIQRIPREYYEAAKVDGAGPIRQFFSITVPMVREMTTLMVILTISGAFLVFNEVQVMTSGGPSNSSQVLGTWLYQNAFLQDNMGYASAIATVIFVITFVIAVVQLVVTRKRRVEL</sequence>
<dbReference type="PANTHER" id="PTHR30193:SF37">
    <property type="entry name" value="INNER MEMBRANE ABC TRANSPORTER PERMEASE PROTEIN YCJO"/>
    <property type="match status" value="1"/>
</dbReference>
<dbReference type="Pfam" id="PF00528">
    <property type="entry name" value="BPD_transp_1"/>
    <property type="match status" value="1"/>
</dbReference>
<comment type="similarity">
    <text evidence="7">Belongs to the binding-protein-dependent transport system permease family.</text>
</comment>
<dbReference type="InterPro" id="IPR035906">
    <property type="entry name" value="MetI-like_sf"/>
</dbReference>
<evidence type="ECO:0000256" key="3">
    <source>
        <dbReference type="ARBA" id="ARBA00022475"/>
    </source>
</evidence>
<evidence type="ECO:0000313" key="10">
    <source>
        <dbReference type="Proteomes" id="UP000035721"/>
    </source>
</evidence>
<keyword evidence="3" id="KW-1003">Cell membrane</keyword>
<proteinExistence type="inferred from homology"/>
<evidence type="ECO:0000256" key="6">
    <source>
        <dbReference type="ARBA" id="ARBA00023136"/>
    </source>
</evidence>
<dbReference type="EMBL" id="CAJB01000235">
    <property type="protein sequence ID" value="CCH78622.1"/>
    <property type="molecule type" value="Genomic_DNA"/>
</dbReference>
<name>A0A077M0J0_9MICO</name>
<dbReference type="Gene3D" id="1.10.3720.10">
    <property type="entry name" value="MetI-like"/>
    <property type="match status" value="1"/>
</dbReference>
<dbReference type="STRING" id="1194083.BN12_310010"/>
<protein>
    <submittedName>
        <fullName evidence="9">Putative fructose-amino acid permease</fullName>
    </submittedName>
</protein>
<dbReference type="PANTHER" id="PTHR30193">
    <property type="entry name" value="ABC TRANSPORTER PERMEASE PROTEIN"/>
    <property type="match status" value="1"/>
</dbReference>
<dbReference type="GO" id="GO:0055085">
    <property type="term" value="P:transmembrane transport"/>
    <property type="evidence" value="ECO:0007669"/>
    <property type="project" value="InterPro"/>
</dbReference>
<gene>
    <name evidence="9" type="primary">frlN</name>
    <name evidence="9" type="ORF">BN12_310010</name>
</gene>
<keyword evidence="10" id="KW-1185">Reference proteome</keyword>
<feature type="domain" description="ABC transmembrane type-1" evidence="8">
    <location>
        <begin position="67"/>
        <end position="283"/>
    </location>
</feature>
<feature type="transmembrane region" description="Helical" evidence="7">
    <location>
        <begin position="262"/>
        <end position="286"/>
    </location>
</feature>
<dbReference type="RefSeq" id="WP_048550828.1">
    <property type="nucleotide sequence ID" value="NZ_HF570958.1"/>
</dbReference>
<evidence type="ECO:0000256" key="2">
    <source>
        <dbReference type="ARBA" id="ARBA00022448"/>
    </source>
</evidence>
<feature type="transmembrane region" description="Helical" evidence="7">
    <location>
        <begin position="12"/>
        <end position="30"/>
    </location>
</feature>
<dbReference type="Proteomes" id="UP000035721">
    <property type="component" value="Unassembled WGS sequence"/>
</dbReference>
<comment type="subcellular location">
    <subcellularLocation>
        <location evidence="1 7">Cell membrane</location>
        <topology evidence="1 7">Multi-pass membrane protein</topology>
    </subcellularLocation>
</comment>
<keyword evidence="2 7" id="KW-0813">Transport</keyword>
<accession>A0A077M0J0</accession>
<feature type="transmembrane region" description="Helical" evidence="7">
    <location>
        <begin position="157"/>
        <end position="181"/>
    </location>
</feature>
<dbReference type="CDD" id="cd06261">
    <property type="entry name" value="TM_PBP2"/>
    <property type="match status" value="1"/>
</dbReference>
<evidence type="ECO:0000256" key="1">
    <source>
        <dbReference type="ARBA" id="ARBA00004651"/>
    </source>
</evidence>
<comment type="caution">
    <text evidence="9">The sequence shown here is derived from an EMBL/GenBank/DDBJ whole genome shotgun (WGS) entry which is preliminary data.</text>
</comment>
<reference evidence="9 10" key="1">
    <citation type="journal article" date="2013" name="ISME J.">
        <title>A metabolic model for members of the genus Tetrasphaera involved in enhanced biological phosphorus removal.</title>
        <authorList>
            <person name="Kristiansen R."/>
            <person name="Nguyen H.T.T."/>
            <person name="Saunders A.M."/>
            <person name="Nielsen J.L."/>
            <person name="Wimmer R."/>
            <person name="Le V.Q."/>
            <person name="McIlroy S.J."/>
            <person name="Petrovski S."/>
            <person name="Seviour R.J."/>
            <person name="Calteau A."/>
            <person name="Nielsen K.L."/>
            <person name="Nielsen P.H."/>
        </authorList>
    </citation>
    <scope>NUCLEOTIDE SEQUENCE [LARGE SCALE GENOMIC DNA]</scope>
    <source>
        <strain evidence="9 10">T1-X7</strain>
    </source>
</reference>
<evidence type="ECO:0000256" key="5">
    <source>
        <dbReference type="ARBA" id="ARBA00022989"/>
    </source>
</evidence>